<name>A0A2V4A3P8_9BACT</name>
<dbReference type="SUPFAM" id="SSF51905">
    <property type="entry name" value="FAD/NAD(P)-binding domain"/>
    <property type="match status" value="1"/>
</dbReference>
<dbReference type="PANTHER" id="PTHR43104">
    <property type="entry name" value="L-2-HYDROXYGLUTARATE DEHYDROGENASE, MITOCHONDRIAL"/>
    <property type="match status" value="1"/>
</dbReference>
<organism evidence="7 8">
    <name type="scientific">Marinifilum breve</name>
    <dbReference type="NCBI Taxonomy" id="2184082"/>
    <lineage>
        <taxon>Bacteria</taxon>
        <taxon>Pseudomonadati</taxon>
        <taxon>Bacteroidota</taxon>
        <taxon>Bacteroidia</taxon>
        <taxon>Marinilabiliales</taxon>
        <taxon>Marinifilaceae</taxon>
    </lineage>
</organism>
<evidence type="ECO:0000256" key="1">
    <source>
        <dbReference type="ARBA" id="ARBA00001974"/>
    </source>
</evidence>
<evidence type="ECO:0000256" key="4">
    <source>
        <dbReference type="ARBA" id="ARBA00023002"/>
    </source>
</evidence>
<dbReference type="EMBL" id="QFLI01000001">
    <property type="protein sequence ID" value="PXY02883.1"/>
    <property type="molecule type" value="Genomic_DNA"/>
</dbReference>
<proteinExistence type="inferred from homology"/>
<dbReference type="RefSeq" id="WP_110359040.1">
    <property type="nucleotide sequence ID" value="NZ_QFLI01000001.1"/>
</dbReference>
<evidence type="ECO:0000313" key="7">
    <source>
        <dbReference type="EMBL" id="PXY02883.1"/>
    </source>
</evidence>
<dbReference type="Proteomes" id="UP000248079">
    <property type="component" value="Unassembled WGS sequence"/>
</dbReference>
<dbReference type="InterPro" id="IPR006076">
    <property type="entry name" value="FAD-dep_OxRdtase"/>
</dbReference>
<evidence type="ECO:0000256" key="2">
    <source>
        <dbReference type="ARBA" id="ARBA00022630"/>
    </source>
</evidence>
<evidence type="ECO:0000256" key="5">
    <source>
        <dbReference type="ARBA" id="ARBA00037941"/>
    </source>
</evidence>
<feature type="domain" description="FAD dependent oxidoreductase" evidence="6">
    <location>
        <begin position="8"/>
        <end position="394"/>
    </location>
</feature>
<dbReference type="PANTHER" id="PTHR43104:SF2">
    <property type="entry name" value="L-2-HYDROXYGLUTARATE DEHYDROGENASE, MITOCHONDRIAL"/>
    <property type="match status" value="1"/>
</dbReference>
<gene>
    <name evidence="7" type="ORF">DF185_01965</name>
</gene>
<sequence length="403" mass="46237">MSKVYHFDYIIIGAGIIGLTLAKELMSKHPQPTIAILEKEEDVAKHASGLNSGVLHAGFYYSSDSLKAKFCVQGNQFMKSFCMENNIPVNNCGKVVVAINEEELQGLYELEKRGKKNGVDLELIDLDRLKEIDPNAKSYQKALYSPTTASVDPKLVCSRLKDILIDKGVELDFSTQFWSMKNNIIYTNKKQYSCKFLFNAAGLYADKIAKQFGFAKNRIIIPFRGNYLVYRNKKHQIKTHIYPVPNLLNPFLGVHYTLTVNNELKLGPTSTPAFWRENYNGLSRFNLQEFMQIIYYESKLFLFNSFNFRRLAISEIKKYNRRYFVQLAKHLSHNCNPESFDTWTKPGIRAQLLNTKTLKLEMDFIVEGDSNSLHILNAVSPAFTCSFAFAKYLVSEKLQKNID</sequence>
<dbReference type="AlphaFoldDB" id="A0A2V4A3P8"/>
<dbReference type="NCBIfam" id="NF008726">
    <property type="entry name" value="PRK11728.1"/>
    <property type="match status" value="1"/>
</dbReference>
<dbReference type="GO" id="GO:0047545">
    <property type="term" value="F:(S)-2-hydroxyglutarate dehydrogenase activity"/>
    <property type="evidence" value="ECO:0007669"/>
    <property type="project" value="TreeGrafter"/>
</dbReference>
<evidence type="ECO:0000313" key="8">
    <source>
        <dbReference type="Proteomes" id="UP000248079"/>
    </source>
</evidence>
<evidence type="ECO:0000259" key="6">
    <source>
        <dbReference type="Pfam" id="PF01266"/>
    </source>
</evidence>
<keyword evidence="2" id="KW-0285">Flavoprotein</keyword>
<comment type="caution">
    <text evidence="7">The sequence shown here is derived from an EMBL/GenBank/DDBJ whole genome shotgun (WGS) entry which is preliminary data.</text>
</comment>
<dbReference type="Pfam" id="PF01266">
    <property type="entry name" value="DAO"/>
    <property type="match status" value="1"/>
</dbReference>
<evidence type="ECO:0000256" key="3">
    <source>
        <dbReference type="ARBA" id="ARBA00022827"/>
    </source>
</evidence>
<dbReference type="InterPro" id="IPR036188">
    <property type="entry name" value="FAD/NAD-bd_sf"/>
</dbReference>
<keyword evidence="8" id="KW-1185">Reference proteome</keyword>
<dbReference type="Gene3D" id="3.50.50.60">
    <property type="entry name" value="FAD/NAD(P)-binding domain"/>
    <property type="match status" value="1"/>
</dbReference>
<protein>
    <submittedName>
        <fullName evidence="7">L-2-hydroxyglutarate oxidase</fullName>
    </submittedName>
</protein>
<dbReference type="OrthoDB" id="9801699at2"/>
<keyword evidence="3" id="KW-0274">FAD</keyword>
<keyword evidence="4" id="KW-0560">Oxidoreductase</keyword>
<accession>A0A2V4A3P8</accession>
<comment type="similarity">
    <text evidence="5">Belongs to the L2HGDH family.</text>
</comment>
<dbReference type="Gene3D" id="3.30.9.10">
    <property type="entry name" value="D-Amino Acid Oxidase, subunit A, domain 2"/>
    <property type="match status" value="1"/>
</dbReference>
<comment type="cofactor">
    <cofactor evidence="1">
        <name>FAD</name>
        <dbReference type="ChEBI" id="CHEBI:57692"/>
    </cofactor>
</comment>
<reference evidence="7 8" key="1">
    <citation type="submission" date="2018-05" db="EMBL/GenBank/DDBJ databases">
        <title>Marinifilum breve JC075T sp. nov., a marine bacterium isolated from Yongle Blue Hole in the South China Sea.</title>
        <authorList>
            <person name="Fu T."/>
        </authorList>
    </citation>
    <scope>NUCLEOTIDE SEQUENCE [LARGE SCALE GENOMIC DNA]</scope>
    <source>
        <strain evidence="7 8">JC075</strain>
    </source>
</reference>